<accession>A0A1Z4NAZ2</accession>
<dbReference type="PANTHER" id="PTHR38471:SF2">
    <property type="entry name" value="FOUR HELIX BUNDLE PROTEIN"/>
    <property type="match status" value="1"/>
</dbReference>
<name>A0A1Z4NAZ2_9CYAN</name>
<dbReference type="RefSeq" id="WP_096583370.1">
    <property type="nucleotide sequence ID" value="NZ_CAWNJS010000001.1"/>
</dbReference>
<evidence type="ECO:0000313" key="2">
    <source>
        <dbReference type="Proteomes" id="UP000218785"/>
    </source>
</evidence>
<keyword evidence="2" id="KW-1185">Reference proteome</keyword>
<protein>
    <recommendedName>
        <fullName evidence="3">CHP02436-containing protein</fullName>
    </recommendedName>
</protein>
<dbReference type="Proteomes" id="UP000218785">
    <property type="component" value="Chromosome"/>
</dbReference>
<organism evidence="1 2">
    <name type="scientific">Tolypothrix tenuis PCC 7101</name>
    <dbReference type="NCBI Taxonomy" id="231146"/>
    <lineage>
        <taxon>Bacteria</taxon>
        <taxon>Bacillati</taxon>
        <taxon>Cyanobacteriota</taxon>
        <taxon>Cyanophyceae</taxon>
        <taxon>Nostocales</taxon>
        <taxon>Tolypothrichaceae</taxon>
        <taxon>Tolypothrix</taxon>
    </lineage>
</organism>
<gene>
    <name evidence="1" type="ORF">NIES37_68830</name>
</gene>
<dbReference type="KEGG" id="ttq:NIES37_68830"/>
<dbReference type="AlphaFoldDB" id="A0A1Z4NAZ2"/>
<reference evidence="1 2" key="1">
    <citation type="submission" date="2017-06" db="EMBL/GenBank/DDBJ databases">
        <title>Genome sequencing of cyanobaciteial culture collection at National Institute for Environmental Studies (NIES).</title>
        <authorList>
            <person name="Hirose Y."/>
            <person name="Shimura Y."/>
            <person name="Fujisawa T."/>
            <person name="Nakamura Y."/>
            <person name="Kawachi M."/>
        </authorList>
    </citation>
    <scope>NUCLEOTIDE SEQUENCE [LARGE SCALE GENOMIC DNA]</scope>
    <source>
        <strain evidence="1 2">NIES-37</strain>
    </source>
</reference>
<dbReference type="PIRSF" id="PIRSF035652">
    <property type="entry name" value="CHP02436"/>
    <property type="match status" value="1"/>
</dbReference>
<dbReference type="PANTHER" id="PTHR38471">
    <property type="entry name" value="FOUR HELIX BUNDLE PROTEIN"/>
    <property type="match status" value="1"/>
</dbReference>
<dbReference type="InterPro" id="IPR036583">
    <property type="entry name" value="23S_rRNA_IVS_sf"/>
</dbReference>
<dbReference type="Gene3D" id="1.20.1440.60">
    <property type="entry name" value="23S rRNA-intervening sequence"/>
    <property type="match status" value="1"/>
</dbReference>
<dbReference type="InterPro" id="IPR012657">
    <property type="entry name" value="23S_rRNA-intervening_sequence"/>
</dbReference>
<dbReference type="Pfam" id="PF05635">
    <property type="entry name" value="23S_rRNA_IVP"/>
    <property type="match status" value="1"/>
</dbReference>
<evidence type="ECO:0008006" key="3">
    <source>
        <dbReference type="Google" id="ProtNLM"/>
    </source>
</evidence>
<evidence type="ECO:0000313" key="1">
    <source>
        <dbReference type="EMBL" id="BAZ02870.1"/>
    </source>
</evidence>
<sequence>MNQQQHITDRTFNFAVRIVNLCKILDEKPGVGRVLYKQLIRSGTSIGANVEESQSAQSKADFVSKLQIALKEAKETKYWLRILVTTSIVEEHKLLPLITENEEIIKVLAAIVVKTKQNQSS</sequence>
<proteinExistence type="predicted"/>
<dbReference type="EMBL" id="AP018248">
    <property type="protein sequence ID" value="BAZ02870.1"/>
    <property type="molecule type" value="Genomic_DNA"/>
</dbReference>
<dbReference type="SUPFAM" id="SSF158446">
    <property type="entry name" value="IVS-encoded protein-like"/>
    <property type="match status" value="1"/>
</dbReference>
<dbReference type="NCBIfam" id="TIGR02436">
    <property type="entry name" value="four helix bundle protein"/>
    <property type="match status" value="1"/>
</dbReference>